<accession>K0S0H8</accession>
<evidence type="ECO:0000313" key="4">
    <source>
        <dbReference type="Proteomes" id="UP000266841"/>
    </source>
</evidence>
<dbReference type="Proteomes" id="UP000266841">
    <property type="component" value="Unassembled WGS sequence"/>
</dbReference>
<organism evidence="3 4">
    <name type="scientific">Thalassiosira oceanica</name>
    <name type="common">Marine diatom</name>
    <dbReference type="NCBI Taxonomy" id="159749"/>
    <lineage>
        <taxon>Eukaryota</taxon>
        <taxon>Sar</taxon>
        <taxon>Stramenopiles</taxon>
        <taxon>Ochrophyta</taxon>
        <taxon>Bacillariophyta</taxon>
        <taxon>Coscinodiscophyceae</taxon>
        <taxon>Thalassiosirophycidae</taxon>
        <taxon>Thalassiosirales</taxon>
        <taxon>Thalassiosiraceae</taxon>
        <taxon>Thalassiosira</taxon>
    </lineage>
</organism>
<feature type="region of interest" description="Disordered" evidence="1">
    <location>
        <begin position="1100"/>
        <end position="1172"/>
    </location>
</feature>
<evidence type="ECO:0000256" key="2">
    <source>
        <dbReference type="SAM" id="SignalP"/>
    </source>
</evidence>
<keyword evidence="4" id="KW-1185">Reference proteome</keyword>
<keyword evidence="2" id="KW-0732">Signal</keyword>
<proteinExistence type="predicted"/>
<name>K0S0H8_THAOC</name>
<feature type="compositionally biased region" description="Low complexity" evidence="1">
    <location>
        <begin position="84"/>
        <end position="101"/>
    </location>
</feature>
<feature type="non-terminal residue" evidence="3">
    <location>
        <position position="1"/>
    </location>
</feature>
<feature type="region of interest" description="Disordered" evidence="1">
    <location>
        <begin position="68"/>
        <end position="159"/>
    </location>
</feature>
<gene>
    <name evidence="3" type="ORF">THAOC_21021</name>
</gene>
<protein>
    <submittedName>
        <fullName evidence="3">Uncharacterized protein</fullName>
    </submittedName>
</protein>
<dbReference type="AlphaFoldDB" id="K0S0H8"/>
<feature type="signal peptide" evidence="2">
    <location>
        <begin position="1"/>
        <end position="31"/>
    </location>
</feature>
<dbReference type="EMBL" id="AGNL01024158">
    <property type="protein sequence ID" value="EJK58820.1"/>
    <property type="molecule type" value="Genomic_DNA"/>
</dbReference>
<evidence type="ECO:0000256" key="1">
    <source>
        <dbReference type="SAM" id="MobiDB-lite"/>
    </source>
</evidence>
<feature type="compositionally biased region" description="Basic residues" evidence="1">
    <location>
        <begin position="1110"/>
        <end position="1130"/>
    </location>
</feature>
<feature type="region of interest" description="Disordered" evidence="1">
    <location>
        <begin position="941"/>
        <end position="978"/>
    </location>
</feature>
<dbReference type="OrthoDB" id="5282002at2759"/>
<feature type="compositionally biased region" description="Low complexity" evidence="1">
    <location>
        <begin position="317"/>
        <end position="332"/>
    </location>
</feature>
<comment type="caution">
    <text evidence="3">The sequence shown here is derived from an EMBL/GenBank/DDBJ whole genome shotgun (WGS) entry which is preliminary data.</text>
</comment>
<feature type="region of interest" description="Disordered" evidence="1">
    <location>
        <begin position="40"/>
        <end position="59"/>
    </location>
</feature>
<feature type="compositionally biased region" description="Basic residues" evidence="1">
    <location>
        <begin position="266"/>
        <end position="281"/>
    </location>
</feature>
<feature type="region of interest" description="Disordered" evidence="1">
    <location>
        <begin position="182"/>
        <end position="335"/>
    </location>
</feature>
<sequence>ALAHGQPGLVPLLLTRLAAVFFLLPPDVLRGFVPGRSANGTYAPAPLVSKTSTADPSGRMMARHVSVAVPSGETERWAQQSGTEPSAAGPPSLASSSGAEPVAGPLGAAGRGSAVAPPQPLRCSTTASSPAACHCGRRRRRIDHPPSRGAGPCRRSFRSRLGCRPGADDGFCRAPRSVAPGQALEVQGSRRSRSRRGVSQVDNQISTTRHASVVARSHSVHARRPAARPPPHGPPPHKEDADEEGASRPGPSPSVSLGPPGTTVVGRRKLRGKKKKKKAKEQRRDAPALDTGPVQTTPGFLASGNLDDSGNAVPRASSSQTTRMQSTQGTGRPSPSISIFTIAKVISVIRESQPQLIRLPPDGYWAANYSELSGLTDCGLLGALLIRVHYGFDENCEESFAGLDDASIQESLSKWFNTLVAISLSRFQRNTKLIPVYLERDIPHPLKQFYSGFEEEHDPKTWIALVFCKVVDRLISCDSFYKSKMLYQGVVNDVIRVLATLEQIHTNEDGIMRLNVNYDEYYPHDAMELLVDHEEFLKFTCKEMVRCCHTSKLDHGSDVERKFENAACYVRCILGYRAYCWKSHHDFNDRMFDIALLPTTGEGSIFIRDIIAILRAKSVQFDVREICLNILDRLVSCNCVDEKIIQDLVHLAGESKDRYPTEANLLILSRRGMADIAEVLYLLESIFESVGGNTHQGSVERRVGVAVKAGLLDVIIGFLSIIAENPKLQGIEYNEDALSAAYQALIHVEQVANKKKARVAIIDCQKAISEKLSSLRQLLWESDECDDVLDKLQSVLDEGLGPVARNCSVCSRILGSEDLMASWAPWKLYRETKKVYRTNLGMLEDHAKFMLGVWMNQGKEELVKAMEEAPAFPRARATVLTGCVSILKEKHDSDEWAQVSAMIIALYESNLVSKSDIGAGISSLAFSMLISNFSTRDSPRHRLPAYNSAPISSPDDDVTSRPRCRPAKETELEEMDGPSRRHLVDVEVDPPPPAGSVLDQALCVDVLKPAMDVDPAAVAAVVLEVELVGFLPDGVDPAAEGAAPTGAAQGGVRGRPPELRQLSLTVSLASCLPCSREGSALSSLCPPAVLHGVSTRPVKAQGKQAVSRIMARRQRRVGRGRSSRTPCLRRSRQDPSLSGGDPGAGPRVVAQSRGPPSCHCSTPGGVPPRSAPSCCGRLRRIDRPPSFMSRSGSPFLLILNGAGQQEARIAEFRLGLGGGGDTPSSRALLCSRILAPESIKGQGAQGAARAAGEVSSSIRSRRRLGYFFASLLDAKG</sequence>
<feature type="chain" id="PRO_5003839611" evidence="2">
    <location>
        <begin position="32"/>
        <end position="1276"/>
    </location>
</feature>
<evidence type="ECO:0000313" key="3">
    <source>
        <dbReference type="EMBL" id="EJK58820.1"/>
    </source>
</evidence>
<reference evidence="3 4" key="1">
    <citation type="journal article" date="2012" name="Genome Biol.">
        <title>Genome and low-iron response of an oceanic diatom adapted to chronic iron limitation.</title>
        <authorList>
            <person name="Lommer M."/>
            <person name="Specht M."/>
            <person name="Roy A.S."/>
            <person name="Kraemer L."/>
            <person name="Andreson R."/>
            <person name="Gutowska M.A."/>
            <person name="Wolf J."/>
            <person name="Bergner S.V."/>
            <person name="Schilhabel M.B."/>
            <person name="Klostermeier U.C."/>
            <person name="Beiko R.G."/>
            <person name="Rosenstiel P."/>
            <person name="Hippler M."/>
            <person name="Laroche J."/>
        </authorList>
    </citation>
    <scope>NUCLEOTIDE SEQUENCE [LARGE SCALE GENOMIC DNA]</scope>
    <source>
        <strain evidence="3 4">CCMP1005</strain>
    </source>
</reference>